<comment type="similarity">
    <text evidence="1">Belongs to the amidase family.</text>
</comment>
<dbReference type="InterPro" id="IPR023631">
    <property type="entry name" value="Amidase_dom"/>
</dbReference>
<dbReference type="PIRSF" id="PIRSF001221">
    <property type="entry name" value="Amidase_fungi"/>
    <property type="match status" value="1"/>
</dbReference>
<evidence type="ECO:0000313" key="5">
    <source>
        <dbReference type="Proteomes" id="UP001363622"/>
    </source>
</evidence>
<organism evidence="4 5">
    <name type="scientific">Phyllosticta citriasiana</name>
    <dbReference type="NCBI Taxonomy" id="595635"/>
    <lineage>
        <taxon>Eukaryota</taxon>
        <taxon>Fungi</taxon>
        <taxon>Dikarya</taxon>
        <taxon>Ascomycota</taxon>
        <taxon>Pezizomycotina</taxon>
        <taxon>Dothideomycetes</taxon>
        <taxon>Dothideomycetes incertae sedis</taxon>
        <taxon>Botryosphaeriales</taxon>
        <taxon>Phyllostictaceae</taxon>
        <taxon>Phyllosticta</taxon>
    </lineage>
</organism>
<dbReference type="Gene3D" id="3.90.1300.10">
    <property type="entry name" value="Amidase signature (AS) domain"/>
    <property type="match status" value="1"/>
</dbReference>
<evidence type="ECO:0000256" key="1">
    <source>
        <dbReference type="ARBA" id="ARBA00009199"/>
    </source>
</evidence>
<evidence type="ECO:0000259" key="3">
    <source>
        <dbReference type="Pfam" id="PF01425"/>
    </source>
</evidence>
<keyword evidence="5" id="KW-1185">Reference proteome</keyword>
<sequence length="554" mass="60605">MLPNTAKPMMPATKDWQALGAEKRAANLHKIPTPWRLPESITKAIDQSSTISVLDVPKSCGLLSQDELDITEKYDATGLLEQLASGGLQSQDVTRAFCKRAAIAHQVTNCLTEIFFDHAMQRAEVLDDYFAREKKPMGPLHGLPISLKESYNVKGIPNTTGYISFLDKPPAANNGAIIEVLLSLGAVLYVKTNVPQTFMTGDSENNVFGRTLNPHRLCVTAGGSTGGEGALIALRGSILGVGTDSAGSIRIPSLCNGLSGFKPTANRIPFGGNTAPGRLGSPSPILPVTGPLGTSIRDLELFMKVVIDSDPWVFDEAVIAVPWRSVPRPPLTTRLRIGLITEDPSLPLHPPTLRALRTAVQKLENNGHTIVPLDGAIPSLWSSAVLAWRFFLLDPSKAVLRNIQAGNEPVIKSVQLTRFPENEGWEPTMDNLFDLMVQRRSIMRTYHDLLIQNRLDAVLMPPNQCPAPLHDTYGVTPYTVLANFLDWPAAVVPFGKADKEKDALFLRKEIKYVPEYNADLAEGLPCSLQLMGRPMKDEELVRHLEIVAKVLDED</sequence>
<dbReference type="Proteomes" id="UP001363622">
    <property type="component" value="Unassembled WGS sequence"/>
</dbReference>
<keyword evidence="2" id="KW-0378">Hydrolase</keyword>
<dbReference type="InterPro" id="IPR036928">
    <property type="entry name" value="AS_sf"/>
</dbReference>
<protein>
    <submittedName>
        <fullName evidence="4">Amidase signature domain-containing protein</fullName>
    </submittedName>
</protein>
<accession>A0ABR1KEB3</accession>
<name>A0ABR1KEB3_9PEZI</name>
<dbReference type="PANTHER" id="PTHR46072">
    <property type="entry name" value="AMIDASE-RELATED-RELATED"/>
    <property type="match status" value="1"/>
</dbReference>
<gene>
    <name evidence="4" type="ORF">IWZ03DRAFT_384898</name>
</gene>
<dbReference type="Pfam" id="PF01425">
    <property type="entry name" value="Amidase"/>
    <property type="match status" value="1"/>
</dbReference>
<evidence type="ECO:0000313" key="4">
    <source>
        <dbReference type="EMBL" id="KAK7513107.1"/>
    </source>
</evidence>
<proteinExistence type="inferred from homology"/>
<comment type="caution">
    <text evidence="4">The sequence shown here is derived from an EMBL/GenBank/DDBJ whole genome shotgun (WGS) entry which is preliminary data.</text>
</comment>
<dbReference type="PANTHER" id="PTHR46072:SF5">
    <property type="entry name" value="GENERAL AMIDASE-C"/>
    <property type="match status" value="1"/>
</dbReference>
<dbReference type="EMBL" id="JBBPHU010000010">
    <property type="protein sequence ID" value="KAK7513107.1"/>
    <property type="molecule type" value="Genomic_DNA"/>
</dbReference>
<reference evidence="4 5" key="1">
    <citation type="submission" date="2024-04" db="EMBL/GenBank/DDBJ databases">
        <title>Phyllosticta paracitricarpa is synonymous to the EU quarantine fungus P. citricarpa based on phylogenomic analyses.</title>
        <authorList>
            <consortium name="Lawrence Berkeley National Laboratory"/>
            <person name="Van Ingen-Buijs V.A."/>
            <person name="Van Westerhoven A.C."/>
            <person name="Haridas S."/>
            <person name="Skiadas P."/>
            <person name="Martin F."/>
            <person name="Groenewald J.Z."/>
            <person name="Crous P.W."/>
            <person name="Seidl M.F."/>
        </authorList>
    </citation>
    <scope>NUCLEOTIDE SEQUENCE [LARGE SCALE GENOMIC DNA]</scope>
    <source>
        <strain evidence="4 5">CBS 123371</strain>
    </source>
</reference>
<dbReference type="SUPFAM" id="SSF75304">
    <property type="entry name" value="Amidase signature (AS) enzymes"/>
    <property type="match status" value="1"/>
</dbReference>
<evidence type="ECO:0000256" key="2">
    <source>
        <dbReference type="ARBA" id="ARBA00022801"/>
    </source>
</evidence>
<feature type="domain" description="Amidase" evidence="3">
    <location>
        <begin position="92"/>
        <end position="540"/>
    </location>
</feature>